<name>A0A8S1GXQ0_9PELO</name>
<gene>
    <name evidence="1" type="ORF">CAUJ_LOCUS3217</name>
</gene>
<reference evidence="1" key="1">
    <citation type="submission" date="2020-10" db="EMBL/GenBank/DDBJ databases">
        <authorList>
            <person name="Kikuchi T."/>
        </authorList>
    </citation>
    <scope>NUCLEOTIDE SEQUENCE</scope>
    <source>
        <strain evidence="1">NKZ352</strain>
    </source>
</reference>
<sequence>MSEKAAVATPLLSPPSSYWSELMMTNGLERKTPTRFEREACSRRKEGGWGNCITEFQQAPVTAVLHVQKMKEVAASGTDSK</sequence>
<proteinExistence type="predicted"/>
<evidence type="ECO:0000313" key="1">
    <source>
        <dbReference type="EMBL" id="CAD6187298.1"/>
    </source>
</evidence>
<accession>A0A8S1GXQ0</accession>
<organism evidence="1 2">
    <name type="scientific">Caenorhabditis auriculariae</name>
    <dbReference type="NCBI Taxonomy" id="2777116"/>
    <lineage>
        <taxon>Eukaryota</taxon>
        <taxon>Metazoa</taxon>
        <taxon>Ecdysozoa</taxon>
        <taxon>Nematoda</taxon>
        <taxon>Chromadorea</taxon>
        <taxon>Rhabditida</taxon>
        <taxon>Rhabditina</taxon>
        <taxon>Rhabditomorpha</taxon>
        <taxon>Rhabditoidea</taxon>
        <taxon>Rhabditidae</taxon>
        <taxon>Peloderinae</taxon>
        <taxon>Caenorhabditis</taxon>
    </lineage>
</organism>
<dbReference type="EMBL" id="CAJGYM010000006">
    <property type="protein sequence ID" value="CAD6187298.1"/>
    <property type="molecule type" value="Genomic_DNA"/>
</dbReference>
<dbReference type="Proteomes" id="UP000835052">
    <property type="component" value="Unassembled WGS sequence"/>
</dbReference>
<comment type="caution">
    <text evidence="1">The sequence shown here is derived from an EMBL/GenBank/DDBJ whole genome shotgun (WGS) entry which is preliminary data.</text>
</comment>
<protein>
    <submittedName>
        <fullName evidence="1">Uncharacterized protein</fullName>
    </submittedName>
</protein>
<keyword evidence="2" id="KW-1185">Reference proteome</keyword>
<dbReference type="AlphaFoldDB" id="A0A8S1GXQ0"/>
<evidence type="ECO:0000313" key="2">
    <source>
        <dbReference type="Proteomes" id="UP000835052"/>
    </source>
</evidence>